<comment type="caution">
    <text evidence="2">The sequence shown here is derived from an EMBL/GenBank/DDBJ whole genome shotgun (WGS) entry which is preliminary data.</text>
</comment>
<evidence type="ECO:0000313" key="2">
    <source>
        <dbReference type="EMBL" id="CAF1017505.1"/>
    </source>
</evidence>
<evidence type="ECO:0000313" key="4">
    <source>
        <dbReference type="Proteomes" id="UP000663860"/>
    </source>
</evidence>
<reference evidence="2" key="1">
    <citation type="submission" date="2021-02" db="EMBL/GenBank/DDBJ databases">
        <authorList>
            <person name="Nowell W R."/>
        </authorList>
    </citation>
    <scope>NUCLEOTIDE SEQUENCE</scope>
</reference>
<accession>A0A814I196</accession>
<feature type="region of interest" description="Disordered" evidence="1">
    <location>
        <begin position="1"/>
        <end position="102"/>
    </location>
</feature>
<feature type="compositionally biased region" description="Low complexity" evidence="1">
    <location>
        <begin position="31"/>
        <end position="40"/>
    </location>
</feature>
<organism evidence="2 4">
    <name type="scientific">Adineta steineri</name>
    <dbReference type="NCBI Taxonomy" id="433720"/>
    <lineage>
        <taxon>Eukaryota</taxon>
        <taxon>Metazoa</taxon>
        <taxon>Spiralia</taxon>
        <taxon>Gnathifera</taxon>
        <taxon>Rotifera</taxon>
        <taxon>Eurotatoria</taxon>
        <taxon>Bdelloidea</taxon>
        <taxon>Adinetida</taxon>
        <taxon>Adinetidae</taxon>
        <taxon>Adineta</taxon>
    </lineage>
</organism>
<feature type="compositionally biased region" description="Basic and acidic residues" evidence="1">
    <location>
        <begin position="21"/>
        <end position="30"/>
    </location>
</feature>
<sequence length="188" mass="21172">MFNQHNHEMSSWTQTAISRGSRKDEFDLDKYSSVSSSISSNDDEDQRAEKKNSTMNEMSIKQIDVKTPYDTLQSKYRDDEEQSSKSISEDDVNSKLESDNINKQTESKNISIHDNDISISRLDNDLIIITTPTQQKDTAITCEIFFHEAMDMILLDMVNEDAANPITTSTSPLTSAAPVPIVSNNVLQ</sequence>
<dbReference type="AlphaFoldDB" id="A0A814I196"/>
<name>A0A814I196_9BILA</name>
<dbReference type="Proteomes" id="UP000663868">
    <property type="component" value="Unassembled WGS sequence"/>
</dbReference>
<feature type="compositionally biased region" description="Polar residues" evidence="1">
    <location>
        <begin position="9"/>
        <end position="18"/>
    </location>
</feature>
<protein>
    <submittedName>
        <fullName evidence="2">Uncharacterized protein</fullName>
    </submittedName>
</protein>
<dbReference type="Proteomes" id="UP000663860">
    <property type="component" value="Unassembled WGS sequence"/>
</dbReference>
<proteinExistence type="predicted"/>
<evidence type="ECO:0000313" key="3">
    <source>
        <dbReference type="EMBL" id="CAF4125798.1"/>
    </source>
</evidence>
<evidence type="ECO:0000256" key="1">
    <source>
        <dbReference type="SAM" id="MobiDB-lite"/>
    </source>
</evidence>
<dbReference type="EMBL" id="CAJOBB010005363">
    <property type="protein sequence ID" value="CAF4125798.1"/>
    <property type="molecule type" value="Genomic_DNA"/>
</dbReference>
<dbReference type="EMBL" id="CAJNOE010000179">
    <property type="protein sequence ID" value="CAF1017505.1"/>
    <property type="molecule type" value="Genomic_DNA"/>
</dbReference>
<gene>
    <name evidence="2" type="ORF">IZO911_LOCUS18531</name>
    <name evidence="3" type="ORF">KXQ929_LOCUS35901</name>
</gene>